<sequence>MNPIYELFIDARGCFYEILINDVPVYFHYNIGATAFRLPVNSFFPKKGEQKISLRMISVVEGKPFPQGAEVILNIDEYPQGFPRERKVVFKYKTEPFEKDNKGVFIVEKKISVNVPYTLINWEDGIDLRKENKEVLKEQLWKVYQEYTLAFGNKDLSKYRELTKLRQKNIFISMYYTPEQIEQAEMSYVEGIQNETVKLYPLENYQLVFHGGGKLVGLQMPKDAPGIFIDNDDEENTFMEYILFYRKSKDLPLSIIS</sequence>
<proteinExistence type="predicted"/>
<evidence type="ECO:0000313" key="1">
    <source>
        <dbReference type="EMBL" id="MCX8534124.1"/>
    </source>
</evidence>
<organism evidence="1 2">
    <name type="scientific">Chryseobacterium luquanense</name>
    <dbReference type="NCBI Taxonomy" id="2983766"/>
    <lineage>
        <taxon>Bacteria</taxon>
        <taxon>Pseudomonadati</taxon>
        <taxon>Bacteroidota</taxon>
        <taxon>Flavobacteriia</taxon>
        <taxon>Flavobacteriales</taxon>
        <taxon>Weeksellaceae</taxon>
        <taxon>Chryseobacterium group</taxon>
        <taxon>Chryseobacterium</taxon>
    </lineage>
</organism>
<dbReference type="EMBL" id="JAOVZV010000021">
    <property type="protein sequence ID" value="MCX8534124.1"/>
    <property type="molecule type" value="Genomic_DNA"/>
</dbReference>
<comment type="caution">
    <text evidence="1">The sequence shown here is derived from an EMBL/GenBank/DDBJ whole genome shotgun (WGS) entry which is preliminary data.</text>
</comment>
<dbReference type="Proteomes" id="UP001070176">
    <property type="component" value="Unassembled WGS sequence"/>
</dbReference>
<keyword evidence="2" id="KW-1185">Reference proteome</keyword>
<gene>
    <name evidence="1" type="ORF">OEA66_17385</name>
</gene>
<accession>A0ABT3Y7S2</accession>
<evidence type="ECO:0000313" key="2">
    <source>
        <dbReference type="Proteomes" id="UP001070176"/>
    </source>
</evidence>
<reference evidence="1" key="1">
    <citation type="submission" date="2022-10" db="EMBL/GenBank/DDBJ databases">
        <title>Chryseobacterium sp. nov., a novel bacterial species.</title>
        <authorList>
            <person name="Cao Y."/>
        </authorList>
    </citation>
    <scope>NUCLEOTIDE SEQUENCE</scope>
    <source>
        <strain evidence="1">KC 927</strain>
    </source>
</reference>
<protein>
    <submittedName>
        <fullName evidence="1">Uncharacterized protein</fullName>
    </submittedName>
</protein>
<name>A0ABT3Y7S2_9FLAO</name>
<dbReference type="RefSeq" id="WP_267282578.1">
    <property type="nucleotide sequence ID" value="NZ_JAOVZV010000021.1"/>
</dbReference>